<sequence length="78" mass="9187">MRIWKIVLHDRDKLIMSRIEFQIYGDRENRDIYIQCIITGINVELQVIEHVRGMATIMLKINLHTLGKNMTGFISLIC</sequence>
<accession>A0A310SEF6</accession>
<reference evidence="1 2" key="1">
    <citation type="submission" date="2015-07" db="EMBL/GenBank/DDBJ databases">
        <title>The genome of Eufriesea mexicana.</title>
        <authorList>
            <person name="Pan H."/>
            <person name="Kapheim K."/>
        </authorList>
    </citation>
    <scope>NUCLEOTIDE SEQUENCE [LARGE SCALE GENOMIC DNA]</scope>
    <source>
        <strain evidence="1">0111107269</strain>
        <tissue evidence="1">Whole body</tissue>
    </source>
</reference>
<dbReference type="EMBL" id="KQ770716">
    <property type="protein sequence ID" value="OAD52619.1"/>
    <property type="molecule type" value="Genomic_DNA"/>
</dbReference>
<keyword evidence="2" id="KW-1185">Reference proteome</keyword>
<evidence type="ECO:0000313" key="2">
    <source>
        <dbReference type="Proteomes" id="UP000250275"/>
    </source>
</evidence>
<protein>
    <submittedName>
        <fullName evidence="1">Uncharacterized protein</fullName>
    </submittedName>
</protein>
<dbReference type="AlphaFoldDB" id="A0A310SEF6"/>
<gene>
    <name evidence="1" type="ORF">WN48_00639</name>
</gene>
<dbReference type="Proteomes" id="UP000250275">
    <property type="component" value="Unassembled WGS sequence"/>
</dbReference>
<evidence type="ECO:0000313" key="1">
    <source>
        <dbReference type="EMBL" id="OAD52619.1"/>
    </source>
</evidence>
<name>A0A310SEF6_9HYME</name>
<proteinExistence type="predicted"/>
<organism evidence="1 2">
    <name type="scientific">Eufriesea mexicana</name>
    <dbReference type="NCBI Taxonomy" id="516756"/>
    <lineage>
        <taxon>Eukaryota</taxon>
        <taxon>Metazoa</taxon>
        <taxon>Ecdysozoa</taxon>
        <taxon>Arthropoda</taxon>
        <taxon>Hexapoda</taxon>
        <taxon>Insecta</taxon>
        <taxon>Pterygota</taxon>
        <taxon>Neoptera</taxon>
        <taxon>Endopterygota</taxon>
        <taxon>Hymenoptera</taxon>
        <taxon>Apocrita</taxon>
        <taxon>Aculeata</taxon>
        <taxon>Apoidea</taxon>
        <taxon>Anthophila</taxon>
        <taxon>Apidae</taxon>
        <taxon>Eufriesea</taxon>
    </lineage>
</organism>